<evidence type="ECO:0000256" key="5">
    <source>
        <dbReference type="SAM" id="SignalP"/>
    </source>
</evidence>
<comment type="caution">
    <text evidence="7">The sequence shown here is derived from an EMBL/GenBank/DDBJ whole genome shotgun (WGS) entry which is preliminary data.</text>
</comment>
<dbReference type="OrthoDB" id="9803764at2"/>
<dbReference type="InterPro" id="IPR018062">
    <property type="entry name" value="HTH_AraC-typ_CS"/>
</dbReference>
<dbReference type="SMART" id="SM00342">
    <property type="entry name" value="HTH_ARAC"/>
    <property type="match status" value="1"/>
</dbReference>
<evidence type="ECO:0000313" key="7">
    <source>
        <dbReference type="EMBL" id="KOO05806.1"/>
    </source>
</evidence>
<dbReference type="STRING" id="171383.AKJ31_19525"/>
<reference evidence="8" key="1">
    <citation type="submission" date="2015-08" db="EMBL/GenBank/DDBJ databases">
        <title>Vibrio galatheae sp. nov., a novel member of the Vibrionaceae family isolated from the Solomon Islands.</title>
        <authorList>
            <person name="Giubergia S."/>
            <person name="Machado H."/>
            <person name="Mateiu R.V."/>
            <person name="Gram L."/>
        </authorList>
    </citation>
    <scope>NUCLEOTIDE SEQUENCE [LARGE SCALE GENOMIC DNA]</scope>
    <source>
        <strain evidence="8">DSM 19134</strain>
    </source>
</reference>
<dbReference type="PATRIC" id="fig|171383.3.peg.3983"/>
<gene>
    <name evidence="7" type="ORF">AKJ31_19525</name>
</gene>
<keyword evidence="1" id="KW-0805">Transcription regulation</keyword>
<dbReference type="PRINTS" id="PR00032">
    <property type="entry name" value="HTHARAC"/>
</dbReference>
<keyword evidence="4" id="KW-0812">Transmembrane</keyword>
<dbReference type="InterPro" id="IPR009057">
    <property type="entry name" value="Homeodomain-like_sf"/>
</dbReference>
<dbReference type="GO" id="GO:0003700">
    <property type="term" value="F:DNA-binding transcription factor activity"/>
    <property type="evidence" value="ECO:0007669"/>
    <property type="project" value="InterPro"/>
</dbReference>
<dbReference type="Gene3D" id="2.130.10.10">
    <property type="entry name" value="YVTN repeat-like/Quinoprotein amine dehydrogenase"/>
    <property type="match status" value="2"/>
</dbReference>
<protein>
    <submittedName>
        <fullName evidence="7">AraC family transcriptional regulator</fullName>
    </submittedName>
</protein>
<accession>A0A0M0HUP2</accession>
<keyword evidence="4" id="KW-1133">Transmembrane helix</keyword>
<keyword evidence="4" id="KW-0472">Membrane</keyword>
<keyword evidence="2" id="KW-0238">DNA-binding</keyword>
<evidence type="ECO:0000256" key="1">
    <source>
        <dbReference type="ARBA" id="ARBA00023015"/>
    </source>
</evidence>
<dbReference type="Gene3D" id="1.10.10.60">
    <property type="entry name" value="Homeodomain-like"/>
    <property type="match status" value="1"/>
</dbReference>
<evidence type="ECO:0000256" key="3">
    <source>
        <dbReference type="ARBA" id="ARBA00023163"/>
    </source>
</evidence>
<dbReference type="EMBL" id="LHPI01000025">
    <property type="protein sequence ID" value="KOO05806.1"/>
    <property type="molecule type" value="Genomic_DNA"/>
</dbReference>
<dbReference type="PANTHER" id="PTHR43280">
    <property type="entry name" value="ARAC-FAMILY TRANSCRIPTIONAL REGULATOR"/>
    <property type="match status" value="1"/>
</dbReference>
<dbReference type="PROSITE" id="PS00041">
    <property type="entry name" value="HTH_ARAC_FAMILY_1"/>
    <property type="match status" value="1"/>
</dbReference>
<dbReference type="RefSeq" id="WP_072161404.1">
    <property type="nucleotide sequence ID" value="NZ_LHPI01000025.1"/>
</dbReference>
<dbReference type="InterPro" id="IPR015943">
    <property type="entry name" value="WD40/YVTN_repeat-like_dom_sf"/>
</dbReference>
<evidence type="ECO:0000256" key="4">
    <source>
        <dbReference type="SAM" id="Phobius"/>
    </source>
</evidence>
<keyword evidence="3" id="KW-0804">Transcription</keyword>
<dbReference type="InterPro" id="IPR020449">
    <property type="entry name" value="Tscrpt_reg_AraC-type_HTH"/>
</dbReference>
<keyword evidence="8" id="KW-1185">Reference proteome</keyword>
<organism evidence="7 8">
    <name type="scientific">Vibrio hepatarius</name>
    <dbReference type="NCBI Taxonomy" id="171383"/>
    <lineage>
        <taxon>Bacteria</taxon>
        <taxon>Pseudomonadati</taxon>
        <taxon>Pseudomonadota</taxon>
        <taxon>Gammaproteobacteria</taxon>
        <taxon>Vibrionales</taxon>
        <taxon>Vibrionaceae</taxon>
        <taxon>Vibrio</taxon>
        <taxon>Vibrio oreintalis group</taxon>
    </lineage>
</organism>
<dbReference type="GO" id="GO:0043565">
    <property type="term" value="F:sequence-specific DNA binding"/>
    <property type="evidence" value="ECO:0007669"/>
    <property type="project" value="InterPro"/>
</dbReference>
<dbReference type="InterPro" id="IPR013783">
    <property type="entry name" value="Ig-like_fold"/>
</dbReference>
<feature type="transmembrane region" description="Helical" evidence="4">
    <location>
        <begin position="725"/>
        <end position="749"/>
    </location>
</feature>
<dbReference type="PROSITE" id="PS01124">
    <property type="entry name" value="HTH_ARAC_FAMILY_2"/>
    <property type="match status" value="1"/>
</dbReference>
<dbReference type="Pfam" id="PF12833">
    <property type="entry name" value="HTH_18"/>
    <property type="match status" value="1"/>
</dbReference>
<evidence type="ECO:0000313" key="8">
    <source>
        <dbReference type="Proteomes" id="UP000037530"/>
    </source>
</evidence>
<evidence type="ECO:0000256" key="2">
    <source>
        <dbReference type="ARBA" id="ARBA00023125"/>
    </source>
</evidence>
<keyword evidence="5" id="KW-0732">Signal</keyword>
<dbReference type="SUPFAM" id="SSF46689">
    <property type="entry name" value="Homeodomain-like"/>
    <property type="match status" value="1"/>
</dbReference>
<sequence>MRAILLAITLCLATIANAVEQTPTVFYPLPTQAQGKVFAAKELFLANGGGVWFQDVRNQIMFFDGQDIMPRSGSALEHEVEQVAYLDSAFWSFFRNEIYRTVPNQERELVFSLKPGTEIKRIGASKRFIWLSDDARFYTYNVDTGEFLTYSLLELYKYNQSSTIQINDAKFVLSKWVVATNAGVYLSNQNNFDHVASSGQNYVEKIYFSDSRRELVIGSLKGALIFDIQNPQRPSKYIPGSHVLSITETSEEYWIGTENGLLVYSFLTGETKRLISSGVHDNSVIQGKIYALLNDQAGGIWIATDSGVRYFSLFSHKFERVSGRVLTPNIDIDKPKLMLRKESSEGYWMVSDSGIYSVSLAPYQNRRLMYRGTVSDFAESDGVLWLATNQGVRRIDNVTGHAINDKPMPEFLKTADVRFLELGKNEVLWGAGDDHLWRYDLNNDQLTQYGSDWMIKKYLPAQLTDMKVTEQGFVILGTEHGVYVLRNGQIHFIGESVPFGSVINTVQVDDHDIWVASRYGLYRFDLYTGHVKSLPLLDGHITPKCLIGNQDGMWLTSSAGLTRYSENGYLLRHYGEPFGLISNEFTAGQCSYGAGDERTLLFGTHFNLIKVSTQELVVSKLPDVRVIISQVKVNQTLKSLGATISSQPEINYGESIAFKFGVLPRVNKVSVEYRLNDDDWQLLDGSTLNIEHLMPGDYQLEVRAVLNNMQRGRSNAFEFSVSQPWFMTPYAIIAYFAGAVIFIAAIVYWRSRIMNQANRDLKAQVALKTNQLRHQSRILLTNNQQLRKQLQIRRLIANKSIKAMKQRLESSSVSSVVQQSEASQKVVSYLLQELDLLLHVRTTDGEAKPVYNLTLILKSVLSGWADELEKANINIELESDSKRDYFVSLTSFNLDELLNLLVDSVVRRCYRNQTVVLSTRLDDKRVVLTLLDQGESLESYNHSTLLQNISSLIEQSGGCCNIHSSAERNLMEVSWIASDNFDEASIIDIEPFDYHELKPSEAPWLEKVKQLVFSHYSDPELSTSTAAKMLYVSERSLQRRLKTAIDKTFTEYLTEVRLDNACRRLLAGEKVSDVAFECGFNDPSYFSQRFKHRFGMSPTQFVEEKES</sequence>
<proteinExistence type="predicted"/>
<feature type="domain" description="HTH araC/xylS-type" evidence="6">
    <location>
        <begin position="1006"/>
        <end position="1104"/>
    </location>
</feature>
<dbReference type="InterPro" id="IPR018060">
    <property type="entry name" value="HTH_AraC"/>
</dbReference>
<dbReference type="PANTHER" id="PTHR43280:SF28">
    <property type="entry name" value="HTH-TYPE TRANSCRIPTIONAL ACTIVATOR RHAS"/>
    <property type="match status" value="1"/>
</dbReference>
<dbReference type="Proteomes" id="UP000037530">
    <property type="component" value="Unassembled WGS sequence"/>
</dbReference>
<feature type="signal peptide" evidence="5">
    <location>
        <begin position="1"/>
        <end position="18"/>
    </location>
</feature>
<name>A0A0M0HUP2_9VIBR</name>
<dbReference type="SUPFAM" id="SSF63829">
    <property type="entry name" value="Calcium-dependent phosphotriesterase"/>
    <property type="match status" value="2"/>
</dbReference>
<evidence type="ECO:0000259" key="6">
    <source>
        <dbReference type="PROSITE" id="PS01124"/>
    </source>
</evidence>
<dbReference type="Gene3D" id="2.60.40.10">
    <property type="entry name" value="Immunoglobulins"/>
    <property type="match status" value="1"/>
</dbReference>
<dbReference type="AlphaFoldDB" id="A0A0M0HUP2"/>
<feature type="chain" id="PRO_5005600293" evidence="5">
    <location>
        <begin position="19"/>
        <end position="1107"/>
    </location>
</feature>